<proteinExistence type="predicted"/>
<dbReference type="AlphaFoldDB" id="A0A518DJK3"/>
<keyword evidence="1" id="KW-0732">Signal</keyword>
<gene>
    <name evidence="3" type="ORF">Pla175_50910</name>
</gene>
<dbReference type="Pfam" id="PF13387">
    <property type="entry name" value="Lnb_N"/>
    <property type="match status" value="1"/>
</dbReference>
<evidence type="ECO:0000259" key="2">
    <source>
        <dbReference type="Pfam" id="PF13387"/>
    </source>
</evidence>
<evidence type="ECO:0000313" key="4">
    <source>
        <dbReference type="Proteomes" id="UP000317429"/>
    </source>
</evidence>
<reference evidence="3 4" key="1">
    <citation type="submission" date="2019-02" db="EMBL/GenBank/DDBJ databases">
        <title>Deep-cultivation of Planctomycetes and their phenomic and genomic characterization uncovers novel biology.</title>
        <authorList>
            <person name="Wiegand S."/>
            <person name="Jogler M."/>
            <person name="Boedeker C."/>
            <person name="Pinto D."/>
            <person name="Vollmers J."/>
            <person name="Rivas-Marin E."/>
            <person name="Kohn T."/>
            <person name="Peeters S.H."/>
            <person name="Heuer A."/>
            <person name="Rast P."/>
            <person name="Oberbeckmann S."/>
            <person name="Bunk B."/>
            <person name="Jeske O."/>
            <person name="Meyerdierks A."/>
            <person name="Storesund J.E."/>
            <person name="Kallscheuer N."/>
            <person name="Luecker S."/>
            <person name="Lage O.M."/>
            <person name="Pohl T."/>
            <person name="Merkel B.J."/>
            <person name="Hornburger P."/>
            <person name="Mueller R.-W."/>
            <person name="Bruemmer F."/>
            <person name="Labrenz M."/>
            <person name="Spormann A.M."/>
            <person name="Op den Camp H."/>
            <person name="Overmann J."/>
            <person name="Amann R."/>
            <person name="Jetten M.S.M."/>
            <person name="Mascher T."/>
            <person name="Medema M.H."/>
            <person name="Devos D.P."/>
            <person name="Kaster A.-K."/>
            <person name="Ovreas L."/>
            <person name="Rohde M."/>
            <person name="Galperin M.Y."/>
            <person name="Jogler C."/>
        </authorList>
    </citation>
    <scope>NUCLEOTIDE SEQUENCE [LARGE SCALE GENOMIC DNA]</scope>
    <source>
        <strain evidence="3 4">Pla175</strain>
    </source>
</reference>
<protein>
    <recommendedName>
        <fullName evidence="2">Lnb N-terminal periplasmic domain-containing protein</fullName>
    </recommendedName>
</protein>
<evidence type="ECO:0000256" key="1">
    <source>
        <dbReference type="SAM" id="SignalP"/>
    </source>
</evidence>
<dbReference type="InterPro" id="IPR025178">
    <property type="entry name" value="Lnb_N"/>
</dbReference>
<evidence type="ECO:0000313" key="3">
    <source>
        <dbReference type="EMBL" id="QDU91661.1"/>
    </source>
</evidence>
<feature type="domain" description="Lnb N-terminal periplasmic" evidence="2">
    <location>
        <begin position="77"/>
        <end position="233"/>
    </location>
</feature>
<accession>A0A518DJK3</accession>
<feature type="signal peptide" evidence="1">
    <location>
        <begin position="1"/>
        <end position="21"/>
    </location>
</feature>
<dbReference type="EMBL" id="CP036291">
    <property type="protein sequence ID" value="QDU91661.1"/>
    <property type="molecule type" value="Genomic_DNA"/>
</dbReference>
<sequence precursor="true">MPPRVCDRRLPILLAACCALAGCKTVDKSLTPSNHRDWRPDHAVLPTAEFHGDQITVRNVRNCRYLDRDSYVVDYYDLTLDSNSIRAVDFMVAPFGPVPALAHTMLSFEFDDAQGKPRHLAMSVEVRKERGEEFDPAKGAANQYEIMYVAADERDAIGARAQLFDEDIYLYRTRATPALARAVFIDMAERMNELHEEPEFYNLFTNNCTTNLLDHLNRIEPNRVVYDWRVLLPGKSDRKAYEEGLLATEAPFEQAKAAAHVNPRVAAAVKSDDFSSAIRR</sequence>
<name>A0A518DJK3_9BACT</name>
<feature type="chain" id="PRO_5021774556" description="Lnb N-terminal periplasmic domain-containing protein" evidence="1">
    <location>
        <begin position="22"/>
        <end position="280"/>
    </location>
</feature>
<keyword evidence="4" id="KW-1185">Reference proteome</keyword>
<dbReference type="KEGG" id="pnd:Pla175_50910"/>
<organism evidence="3 4">
    <name type="scientific">Pirellulimonas nuda</name>
    <dbReference type="NCBI Taxonomy" id="2528009"/>
    <lineage>
        <taxon>Bacteria</taxon>
        <taxon>Pseudomonadati</taxon>
        <taxon>Planctomycetota</taxon>
        <taxon>Planctomycetia</taxon>
        <taxon>Pirellulales</taxon>
        <taxon>Lacipirellulaceae</taxon>
        <taxon>Pirellulimonas</taxon>
    </lineage>
</organism>
<dbReference type="Proteomes" id="UP000317429">
    <property type="component" value="Chromosome"/>
</dbReference>
<dbReference type="PROSITE" id="PS51257">
    <property type="entry name" value="PROKAR_LIPOPROTEIN"/>
    <property type="match status" value="1"/>
</dbReference>